<dbReference type="SUPFAM" id="SSF50978">
    <property type="entry name" value="WD40 repeat-like"/>
    <property type="match status" value="1"/>
</dbReference>
<keyword evidence="4" id="KW-0677">Repeat</keyword>
<dbReference type="Proteomes" id="UP001432216">
    <property type="component" value="Chromosome 4"/>
</dbReference>
<dbReference type="InterPro" id="IPR001680">
    <property type="entry name" value="WD40_rpt"/>
</dbReference>
<sequence length="585" mass="65287">MDEETAYELERQRTIAENRALLDSLGLDPLSASSPFGSSPAPASNKTKPKPKTAPKKRKAPVIAADEGPRRRSGRIAGLEADGDALKAKVEEEEKEREILRVVNRKERGKVMDVGEMVEDTPEDEIKDMKRYLQSIAELSNPRTYPAETVSAREAYADSDTVPLEVQRLKDAFRDMSLKGNTKVTSERVFSMCVHPEKTKTLVLVGDKYGQLGIWDALGPAMEKPENEDDTSGLKSEENENEYQEGRVWRVQAHAKNSISCIKVDPVNGSGLFSTAYDCSLRHLSFSTLQSTELFSFPDEDMLINHFDLSPSGQEAWMVDKNGGISHWDTRESKKESGRRRWVVQEEGRGAKLGGISVNPLMPYMICTAGNDQHVRIWDTRHLFSISSNPIPLASLPTPPPTGTEELSALKDEKTHPIVDYDYHTVTSYLASPKGKHLMRAKWQHGKSCSSAYWDPWGRRILTTSYDDNLRIFTVGPASLVDRHLPGHSFKPSTVVRHNCQTGRWLTILRAQWSLNMDYMPHFTVGNMKRTLDVVSATGEKIVALWTDDVTAVPTVTASHPNIVDRVVGGNTSGRIQLWSSGDIV</sequence>
<dbReference type="GeneID" id="89989178"/>
<evidence type="ECO:0000313" key="7">
    <source>
        <dbReference type="EMBL" id="WVO21101.1"/>
    </source>
</evidence>
<evidence type="ECO:0000256" key="1">
    <source>
        <dbReference type="ARBA" id="ARBA00005434"/>
    </source>
</evidence>
<protein>
    <recommendedName>
        <fullName evidence="2 5">DNA damage-binding protein CMR1</fullName>
    </recommendedName>
</protein>
<proteinExistence type="inferred from homology"/>
<dbReference type="InterPro" id="IPR050853">
    <property type="entry name" value="WD_repeat_DNA-damage-binding"/>
</dbReference>
<evidence type="ECO:0000256" key="6">
    <source>
        <dbReference type="SAM" id="MobiDB-lite"/>
    </source>
</evidence>
<feature type="compositionally biased region" description="Basic residues" evidence="6">
    <location>
        <begin position="47"/>
        <end position="60"/>
    </location>
</feature>
<feature type="region of interest" description="Disordered" evidence="6">
    <location>
        <begin position="26"/>
        <end position="80"/>
    </location>
</feature>
<dbReference type="InterPro" id="IPR036322">
    <property type="entry name" value="WD40_repeat_dom_sf"/>
</dbReference>
<comment type="similarity">
    <text evidence="1 5">Belongs to the WD repeat DDB2/WDR76 family.</text>
</comment>
<keyword evidence="5" id="KW-0238">DNA-binding</keyword>
<keyword evidence="5" id="KW-0227">DNA damage</keyword>
<evidence type="ECO:0000256" key="2">
    <source>
        <dbReference type="ARBA" id="ARBA00021132"/>
    </source>
</evidence>
<keyword evidence="8" id="KW-1185">Reference proteome</keyword>
<feature type="region of interest" description="Disordered" evidence="6">
    <location>
        <begin position="221"/>
        <end position="243"/>
    </location>
</feature>
<dbReference type="InterPro" id="IPR015943">
    <property type="entry name" value="WD40/YVTN_repeat-like_dom_sf"/>
</dbReference>
<dbReference type="SMART" id="SM00320">
    <property type="entry name" value="WD40"/>
    <property type="match status" value="5"/>
</dbReference>
<evidence type="ECO:0000256" key="5">
    <source>
        <dbReference type="RuleBase" id="RU365004"/>
    </source>
</evidence>
<dbReference type="PANTHER" id="PTHR14773">
    <property type="entry name" value="WD REPEAT-CONTAINING PROTEIN 76"/>
    <property type="match status" value="1"/>
</dbReference>
<accession>A0ABZ2ARF1</accession>
<organism evidence="7 8">
    <name type="scientific">Cryptococcus decagattii</name>
    <dbReference type="NCBI Taxonomy" id="1859122"/>
    <lineage>
        <taxon>Eukaryota</taxon>
        <taxon>Fungi</taxon>
        <taxon>Dikarya</taxon>
        <taxon>Basidiomycota</taxon>
        <taxon>Agaricomycotina</taxon>
        <taxon>Tremellomycetes</taxon>
        <taxon>Tremellales</taxon>
        <taxon>Cryptococcaceae</taxon>
        <taxon>Cryptococcus</taxon>
        <taxon>Cryptococcus gattii species complex</taxon>
    </lineage>
</organism>
<gene>
    <name evidence="7" type="ORF">IAS62_002405</name>
</gene>
<evidence type="ECO:0000313" key="8">
    <source>
        <dbReference type="Proteomes" id="UP001432216"/>
    </source>
</evidence>
<evidence type="ECO:0000256" key="4">
    <source>
        <dbReference type="ARBA" id="ARBA00022737"/>
    </source>
</evidence>
<reference evidence="7 8" key="1">
    <citation type="submission" date="2024-01" db="EMBL/GenBank/DDBJ databases">
        <title>Comparative genomics of Cryptococcus and Kwoniella reveals pathogenesis evolution and contrasting modes of karyotype evolution via chromosome fusion or intercentromeric recombination.</title>
        <authorList>
            <person name="Coelho M.A."/>
            <person name="David-Palma M."/>
            <person name="Shea T."/>
            <person name="Bowers K."/>
            <person name="McGinley-Smith S."/>
            <person name="Mohammad A.W."/>
            <person name="Gnirke A."/>
            <person name="Yurkov A.M."/>
            <person name="Nowrousian M."/>
            <person name="Sun S."/>
            <person name="Cuomo C.A."/>
            <person name="Heitman J."/>
        </authorList>
    </citation>
    <scope>NUCLEOTIDE SEQUENCE [LARGE SCALE GENOMIC DNA]</scope>
    <source>
        <strain evidence="7 8">7685027</strain>
    </source>
</reference>
<comment type="function">
    <text evidence="5">DNA-binding protein that binds to both single- and double-stranded DNA. Binds preferentially to UV-damaged DNA. May be involved in DNA-metabolic processes.</text>
</comment>
<evidence type="ECO:0000256" key="3">
    <source>
        <dbReference type="ARBA" id="ARBA00022574"/>
    </source>
</evidence>
<feature type="compositionally biased region" description="Low complexity" evidence="6">
    <location>
        <begin position="31"/>
        <end position="46"/>
    </location>
</feature>
<dbReference type="EMBL" id="CP143809">
    <property type="protein sequence ID" value="WVO21101.1"/>
    <property type="molecule type" value="Genomic_DNA"/>
</dbReference>
<dbReference type="RefSeq" id="XP_064720340.1">
    <property type="nucleotide sequence ID" value="XM_064864268.1"/>
</dbReference>
<name>A0ABZ2ARF1_9TREE</name>
<dbReference type="Gene3D" id="2.130.10.10">
    <property type="entry name" value="YVTN repeat-like/Quinoprotein amine dehydrogenase"/>
    <property type="match status" value="2"/>
</dbReference>
<keyword evidence="3 5" id="KW-0853">WD repeat</keyword>
<dbReference type="PANTHER" id="PTHR14773:SF0">
    <property type="entry name" value="WD REPEAT-CONTAINING PROTEIN 76"/>
    <property type="match status" value="1"/>
</dbReference>